<sequence length="261" mass="27569">MSIQAGTKGWSKAFVAALVDPSSPVPKGVTGGRAQVDPLRFAVYRNNVHVGLVEALRKAFPVVERVVGTTFFAAMARAYVGWHKPASPVLLTYGERFPEFISDFAPAARLPYLSDLALLECNWLQSYHAADAPALAMSELANLDELSLAHASLVRHPAARTVNSRYAVGSIWHAQKAGRTGKIDAGKPEVILITRPDAKVEVTVIPRQDARFASCVLAGSTLAAAALKAADAGAAFDFGIALTGLVRKGAFTSIANGGETS</sequence>
<comment type="caution">
    <text evidence="2">The sequence shown here is derived from an EMBL/GenBank/DDBJ whole genome shotgun (WGS) entry which is preliminary data.</text>
</comment>
<proteinExistence type="predicted"/>
<accession>A0A916R7E2</accession>
<dbReference type="InterPro" id="IPR044922">
    <property type="entry name" value="DUF2063_N_sf"/>
</dbReference>
<dbReference type="AlphaFoldDB" id="A0A916R7E2"/>
<dbReference type="InterPro" id="IPR018640">
    <property type="entry name" value="DUF2063"/>
</dbReference>
<name>A0A916R7E2_9HYPH</name>
<gene>
    <name evidence="2" type="ORF">GCM10011499_05810</name>
</gene>
<feature type="domain" description="Putative DNA-binding" evidence="1">
    <location>
        <begin position="12"/>
        <end position="101"/>
    </location>
</feature>
<organism evidence="2 3">
    <name type="scientific">Pelagibacterium lentulum</name>
    <dbReference type="NCBI Taxonomy" id="2029865"/>
    <lineage>
        <taxon>Bacteria</taxon>
        <taxon>Pseudomonadati</taxon>
        <taxon>Pseudomonadota</taxon>
        <taxon>Alphaproteobacteria</taxon>
        <taxon>Hyphomicrobiales</taxon>
        <taxon>Devosiaceae</taxon>
        <taxon>Pelagibacterium</taxon>
    </lineage>
</organism>
<dbReference type="OrthoDB" id="4146344at2"/>
<dbReference type="RefSeq" id="WP_127073388.1">
    <property type="nucleotide sequence ID" value="NZ_BMKB01000001.1"/>
</dbReference>
<protein>
    <submittedName>
        <fullName evidence="2">DUF2063 domain-containing protein</fullName>
    </submittedName>
</protein>
<dbReference type="Proteomes" id="UP000596977">
    <property type="component" value="Unassembled WGS sequence"/>
</dbReference>
<reference evidence="2 3" key="1">
    <citation type="journal article" date="2014" name="Int. J. Syst. Evol. Microbiol.">
        <title>Complete genome sequence of Corynebacterium casei LMG S-19264T (=DSM 44701T), isolated from a smear-ripened cheese.</title>
        <authorList>
            <consortium name="US DOE Joint Genome Institute (JGI-PGF)"/>
            <person name="Walter F."/>
            <person name="Albersmeier A."/>
            <person name="Kalinowski J."/>
            <person name="Ruckert C."/>
        </authorList>
    </citation>
    <scope>NUCLEOTIDE SEQUENCE [LARGE SCALE GENOMIC DNA]</scope>
    <source>
        <strain evidence="2 3">CGMCC 1.15896</strain>
    </source>
</reference>
<evidence type="ECO:0000313" key="2">
    <source>
        <dbReference type="EMBL" id="GGA39201.1"/>
    </source>
</evidence>
<keyword evidence="3" id="KW-1185">Reference proteome</keyword>
<evidence type="ECO:0000259" key="1">
    <source>
        <dbReference type="Pfam" id="PF09836"/>
    </source>
</evidence>
<evidence type="ECO:0000313" key="3">
    <source>
        <dbReference type="Proteomes" id="UP000596977"/>
    </source>
</evidence>
<dbReference type="EMBL" id="BMKB01000001">
    <property type="protein sequence ID" value="GGA39201.1"/>
    <property type="molecule type" value="Genomic_DNA"/>
</dbReference>
<dbReference type="Gene3D" id="1.10.150.690">
    <property type="entry name" value="DUF2063"/>
    <property type="match status" value="1"/>
</dbReference>
<dbReference type="Pfam" id="PF09836">
    <property type="entry name" value="DUF2063"/>
    <property type="match status" value="1"/>
</dbReference>